<protein>
    <submittedName>
        <fullName evidence="1">Uncharacterized protein</fullName>
    </submittedName>
</protein>
<keyword evidence="2" id="KW-1185">Reference proteome</keyword>
<dbReference type="HOGENOM" id="CLU_3222936_0_0_6"/>
<evidence type="ECO:0000313" key="2">
    <source>
        <dbReference type="Proteomes" id="UP000018458"/>
    </source>
</evidence>
<dbReference type="STRING" id="762983.HMPREF9444_01410"/>
<sequence>MKKFWVWDKGFICFFVIFREMSKKEKNRCAFSEYENKTGKDLHC</sequence>
<name>E8LL05_SUCHY</name>
<evidence type="ECO:0000313" key="1">
    <source>
        <dbReference type="EMBL" id="EFY06793.1"/>
    </source>
</evidence>
<organism evidence="1 2">
    <name type="scientific">Succinatimonas hippei (strain DSM 22608 / JCM 16073 / KCTC 15190 / YIT 12066)</name>
    <dbReference type="NCBI Taxonomy" id="762983"/>
    <lineage>
        <taxon>Bacteria</taxon>
        <taxon>Pseudomonadati</taxon>
        <taxon>Pseudomonadota</taxon>
        <taxon>Gammaproteobacteria</taxon>
        <taxon>Aeromonadales</taxon>
        <taxon>Succinivibrionaceae</taxon>
        <taxon>Succinatimonas</taxon>
    </lineage>
</organism>
<dbReference type="AlphaFoldDB" id="E8LL05"/>
<reference evidence="1 2" key="1">
    <citation type="submission" date="2011-01" db="EMBL/GenBank/DDBJ databases">
        <authorList>
            <person name="Weinstock G."/>
            <person name="Sodergren E."/>
            <person name="Clifton S."/>
            <person name="Fulton L."/>
            <person name="Fulton B."/>
            <person name="Courtney L."/>
            <person name="Fronick C."/>
            <person name="Harrison M."/>
            <person name="Strong C."/>
            <person name="Farmer C."/>
            <person name="Delahaunty K."/>
            <person name="Markovic C."/>
            <person name="Hall O."/>
            <person name="Minx P."/>
            <person name="Tomlinson C."/>
            <person name="Mitreva M."/>
            <person name="Hou S."/>
            <person name="Chen J."/>
            <person name="Wollam A."/>
            <person name="Pepin K.H."/>
            <person name="Johnson M."/>
            <person name="Bhonagiri V."/>
            <person name="Zhang X."/>
            <person name="Suruliraj S."/>
            <person name="Warren W."/>
            <person name="Chinwalla A."/>
            <person name="Mardis E.R."/>
            <person name="Wilson R.K."/>
        </authorList>
    </citation>
    <scope>NUCLEOTIDE SEQUENCE [LARGE SCALE GENOMIC DNA]</scope>
    <source>
        <strain evidence="2">DSM 22608 / JCM 16073 / KCTC 15190 / YIT 12066</strain>
    </source>
</reference>
<dbReference type="EMBL" id="AEVO01000080">
    <property type="protein sequence ID" value="EFY06793.1"/>
    <property type="molecule type" value="Genomic_DNA"/>
</dbReference>
<comment type="caution">
    <text evidence="1">The sequence shown here is derived from an EMBL/GenBank/DDBJ whole genome shotgun (WGS) entry which is preliminary data.</text>
</comment>
<dbReference type="Proteomes" id="UP000018458">
    <property type="component" value="Unassembled WGS sequence"/>
</dbReference>
<gene>
    <name evidence="1" type="ORF">HMPREF9444_01410</name>
</gene>
<proteinExistence type="predicted"/>
<accession>E8LL05</accession>